<dbReference type="AlphaFoldDB" id="A0AA37PN12"/>
<dbReference type="Proteomes" id="UP001139505">
    <property type="component" value="Unassembled WGS sequence"/>
</dbReference>
<accession>A0AA37PN12</accession>
<organism evidence="2 4">
    <name type="scientific">Mycobacterium montefiorense</name>
    <dbReference type="NCBI Taxonomy" id="154654"/>
    <lineage>
        <taxon>Bacteria</taxon>
        <taxon>Bacillati</taxon>
        <taxon>Actinomycetota</taxon>
        <taxon>Actinomycetes</taxon>
        <taxon>Mycobacteriales</taxon>
        <taxon>Mycobacteriaceae</taxon>
        <taxon>Mycobacterium</taxon>
        <taxon>Mycobacterium simiae complex</taxon>
    </lineage>
</organism>
<evidence type="ECO:0000313" key="2">
    <source>
        <dbReference type="EMBL" id="GKU72916.1"/>
    </source>
</evidence>
<reference evidence="3" key="2">
    <citation type="submission" date="2018-04" db="EMBL/GenBank/DDBJ databases">
        <title>Draft genome sequence of Mycobacterium montefiorense isolated from Japanese black salamander.</title>
        <authorList>
            <person name="Fukano H."/>
            <person name="Yoshida M."/>
            <person name="Shimizu A."/>
            <person name="Iwao H."/>
            <person name="Kurata O."/>
            <person name="Katayama Y."/>
            <person name="Omatsu T."/>
            <person name="Mizutani T."/>
            <person name="Wada S."/>
            <person name="Hoshino Y."/>
        </authorList>
    </citation>
    <scope>NUCLEOTIDE SEQUENCE [LARGE SCALE GENOMIC DNA]</scope>
    <source>
        <strain evidence="3">BS</strain>
    </source>
</reference>
<comment type="caution">
    <text evidence="2">The sequence shown here is derived from an EMBL/GenBank/DDBJ whole genome shotgun (WGS) entry which is preliminary data.</text>
</comment>
<protein>
    <submittedName>
        <fullName evidence="2">Uncharacterized protein</fullName>
    </submittedName>
</protein>
<dbReference type="Proteomes" id="UP000245060">
    <property type="component" value="Unassembled WGS sequence"/>
</dbReference>
<evidence type="ECO:0000313" key="1">
    <source>
        <dbReference type="EMBL" id="GBG36941.1"/>
    </source>
</evidence>
<evidence type="ECO:0000313" key="3">
    <source>
        <dbReference type="Proteomes" id="UP000245060"/>
    </source>
</evidence>
<keyword evidence="3" id="KW-1185">Reference proteome</keyword>
<evidence type="ECO:0000313" key="4">
    <source>
        <dbReference type="Proteomes" id="UP001139505"/>
    </source>
</evidence>
<name>A0AA37PN12_9MYCO</name>
<reference evidence="2" key="4">
    <citation type="submission" date="2022-04" db="EMBL/GenBank/DDBJ databases">
        <authorList>
            <person name="Komine T."/>
            <person name="Fukano H."/>
            <person name="Wada S."/>
        </authorList>
    </citation>
    <scope>NUCLEOTIDE SEQUENCE</scope>
    <source>
        <strain evidence="2">NJB18185</strain>
    </source>
</reference>
<dbReference type="EMBL" id="BFCH01000008">
    <property type="protein sequence ID" value="GBG36941.1"/>
    <property type="molecule type" value="Genomic_DNA"/>
</dbReference>
<dbReference type="EMBL" id="BQYH01000017">
    <property type="protein sequence ID" value="GKU72916.1"/>
    <property type="molecule type" value="Genomic_DNA"/>
</dbReference>
<sequence>MKGYDLSGGGVLADSPSIDVAATDDVDALIELAPDCVNYTPRAIDYDLVTRMLRSGSSDLRARWSRWLAVASRAAACRAPG</sequence>
<proteinExistence type="predicted"/>
<reference evidence="1" key="1">
    <citation type="journal article" date="2018" name="Genome Announc.">
        <title>Draft Genome Sequence of Mycobacterium montefiorense Isolated from Japanese Black Salamander (Hynobius nigrescens).</title>
        <authorList>
            <person name="Fukano H."/>
            <person name="Yoshida M."/>
            <person name="Shimizu A."/>
            <person name="Iwao H."/>
            <person name="Katayama Y."/>
            <person name="Omatsu T."/>
            <person name="Mizutani T."/>
            <person name="Kurata O."/>
            <person name="Wada S."/>
            <person name="Hoshino Y."/>
        </authorList>
    </citation>
    <scope>NUCLEOTIDE SEQUENCE</scope>
    <source>
        <strain evidence="1">BS</strain>
    </source>
</reference>
<gene>
    <name evidence="1" type="ORF">MmonteBS_13130</name>
    <name evidence="2" type="ORF">NJB18185_26880</name>
</gene>
<reference evidence="2" key="3">
    <citation type="journal article" date="2022" name="Microbiol. Resour. Announc.">
        <title>Draft Genome Sequences of Eight Mycobacterium montefiorense Strains Isolated from Salamanders in Captivity.</title>
        <authorList>
            <person name="Komine T."/>
            <person name="Ihara H."/>
            <person name="Fukano H."/>
            <person name="Hoshino Y."/>
            <person name="Kurata O."/>
            <person name="Wada S."/>
        </authorList>
    </citation>
    <scope>NUCLEOTIDE SEQUENCE</scope>
    <source>
        <strain evidence="2">NJB18185</strain>
    </source>
</reference>